<evidence type="ECO:0000256" key="11">
    <source>
        <dbReference type="RuleBase" id="RU000537"/>
    </source>
</evidence>
<evidence type="ECO:0000256" key="1">
    <source>
        <dbReference type="ARBA" id="ARBA00004141"/>
    </source>
</evidence>
<keyword evidence="6 10" id="KW-1133">Transmembrane helix</keyword>
<comment type="subcellular location">
    <subcellularLocation>
        <location evidence="10">Cell membrane</location>
        <topology evidence="10">Multi-pass membrane protein</topology>
    </subcellularLocation>
    <subcellularLocation>
        <location evidence="1 12">Membrane</location>
        <topology evidence="1 12">Multi-pass membrane protein</topology>
    </subcellularLocation>
</comment>
<dbReference type="PROSITE" id="PS00756">
    <property type="entry name" value="SECY_2"/>
    <property type="match status" value="1"/>
</dbReference>
<evidence type="ECO:0000256" key="8">
    <source>
        <dbReference type="ARBA" id="ARBA00023136"/>
    </source>
</evidence>
<evidence type="ECO:0000256" key="4">
    <source>
        <dbReference type="ARBA" id="ARBA00022692"/>
    </source>
</evidence>
<dbReference type="Gene3D" id="1.10.3370.10">
    <property type="entry name" value="SecY subunit domain"/>
    <property type="match status" value="1"/>
</dbReference>
<dbReference type="SUPFAM" id="SSF103491">
    <property type="entry name" value="Preprotein translocase SecY subunit"/>
    <property type="match status" value="1"/>
</dbReference>
<evidence type="ECO:0000256" key="10">
    <source>
        <dbReference type="HAMAP-Rule" id="MF_01465"/>
    </source>
</evidence>
<dbReference type="NCBIfam" id="TIGR00967">
    <property type="entry name" value="3a0501s007"/>
    <property type="match status" value="1"/>
</dbReference>
<evidence type="ECO:0000256" key="6">
    <source>
        <dbReference type="ARBA" id="ARBA00022989"/>
    </source>
</evidence>
<evidence type="ECO:0000256" key="7">
    <source>
        <dbReference type="ARBA" id="ARBA00023010"/>
    </source>
</evidence>
<dbReference type="GO" id="GO:0005886">
    <property type="term" value="C:plasma membrane"/>
    <property type="evidence" value="ECO:0007669"/>
    <property type="project" value="UniProtKB-SubCell"/>
</dbReference>
<feature type="transmembrane region" description="Helical" evidence="10">
    <location>
        <begin position="108"/>
        <end position="129"/>
    </location>
</feature>
<dbReference type="AlphaFoldDB" id="A0A7W5K4M4"/>
<sequence>MGSGLGELWARLRFVLLAIVVYRIGAHIPVPGMNPDQLAALFREQQGTILGMFNMFSGGALERMSIFALGIMPYISASIIMQLLTAVSPHLEQLKKEGEAGRRKISQYTRYGTVVLALVQGTGMSVGLANQGIAYTADFSFFFTAIVTFVCGAVFLMWLGEQITEKGIGNGISLLIFAGIVAGLPSAVGQAFELARNEGAWNVLPLLALSVLGVATVAFVVFIERGQRRITVNYPRRQVGNKMYAGQSSYLPLKVNMAGVIPAIFASSILLFPASLGQWVGSGDGLEWLQRASQALGPGQPLHILLFGAAVIFFCFFYTALVFNPKDVADNLKKSGAFLPGIRPGEQTARYVDKVMTRLTLFGAMYITAVSLMPQFLIVAWNVPFFFGGTALLIVVVVIMDFMAQVQSHLMSHQYESVMKKSNLKGYGSGGIMR</sequence>
<dbReference type="HAMAP" id="MF_01465">
    <property type="entry name" value="SecY"/>
    <property type="match status" value="1"/>
</dbReference>
<organism evidence="14 15">
    <name type="scientific">Halomonas campaniensis</name>
    <dbReference type="NCBI Taxonomy" id="213554"/>
    <lineage>
        <taxon>Bacteria</taxon>
        <taxon>Pseudomonadati</taxon>
        <taxon>Pseudomonadota</taxon>
        <taxon>Gammaproteobacteria</taxon>
        <taxon>Oceanospirillales</taxon>
        <taxon>Halomonadaceae</taxon>
        <taxon>Halomonas</taxon>
    </lineage>
</organism>
<evidence type="ECO:0000256" key="5">
    <source>
        <dbReference type="ARBA" id="ARBA00022927"/>
    </source>
</evidence>
<feature type="transmembrane region" description="Helical" evidence="10">
    <location>
        <begin position="141"/>
        <end position="160"/>
    </location>
</feature>
<keyword evidence="15" id="KW-1185">Reference proteome</keyword>
<proteinExistence type="inferred from homology"/>
<feature type="transmembrane region" description="Helical" evidence="10">
    <location>
        <begin position="64"/>
        <end position="87"/>
    </location>
</feature>
<accession>A0A7W5K4M4</accession>
<dbReference type="Proteomes" id="UP000553442">
    <property type="component" value="Unassembled WGS sequence"/>
</dbReference>
<feature type="transmembrane region" description="Helical" evidence="10">
    <location>
        <begin position="301"/>
        <end position="323"/>
    </location>
</feature>
<evidence type="ECO:0000313" key="15">
    <source>
        <dbReference type="Proteomes" id="UP000553442"/>
    </source>
</evidence>
<feature type="transmembrane region" description="Helical" evidence="10">
    <location>
        <begin position="359"/>
        <end position="379"/>
    </location>
</feature>
<dbReference type="InterPro" id="IPR026593">
    <property type="entry name" value="SecY"/>
</dbReference>
<dbReference type="PRINTS" id="PR00303">
    <property type="entry name" value="SECYTRNLCASE"/>
</dbReference>
<keyword evidence="8 10" id="KW-0472">Membrane</keyword>
<dbReference type="EMBL" id="JACHZF010000020">
    <property type="protein sequence ID" value="MBB3331874.1"/>
    <property type="molecule type" value="Genomic_DNA"/>
</dbReference>
<dbReference type="FunFam" id="1.10.3370.10:FF:000001">
    <property type="entry name" value="Preprotein translocase subunit SecY"/>
    <property type="match status" value="1"/>
</dbReference>
<keyword evidence="7 10" id="KW-0811">Translocation</keyword>
<dbReference type="InterPro" id="IPR002208">
    <property type="entry name" value="SecY/SEC61-alpha"/>
</dbReference>
<reference evidence="14 15" key="1">
    <citation type="submission" date="2020-08" db="EMBL/GenBank/DDBJ databases">
        <title>Genomic Encyclopedia of Archaeal and Bacterial Type Strains, Phase II (KMG-II): from individual species to whole genera.</title>
        <authorList>
            <person name="Goeker M."/>
        </authorList>
    </citation>
    <scope>NUCLEOTIDE SEQUENCE [LARGE SCALE GENOMIC DNA]</scope>
    <source>
        <strain evidence="14 15">5AG</strain>
    </source>
</reference>
<feature type="transmembrane region" description="Helical" evidence="10">
    <location>
        <begin position="12"/>
        <end position="30"/>
    </location>
</feature>
<keyword evidence="4 10" id="KW-0812">Transmembrane</keyword>
<comment type="caution">
    <text evidence="14">The sequence shown here is derived from an EMBL/GenBank/DDBJ whole genome shotgun (WGS) entry which is preliminary data.</text>
</comment>
<gene>
    <name evidence="10" type="primary">secY</name>
    <name evidence="14" type="ORF">BDK63_002760</name>
</gene>
<dbReference type="InterPro" id="IPR023201">
    <property type="entry name" value="SecY_dom_sf"/>
</dbReference>
<dbReference type="PANTHER" id="PTHR10906">
    <property type="entry name" value="SECY/SEC61-ALPHA FAMILY MEMBER"/>
    <property type="match status" value="1"/>
</dbReference>
<evidence type="ECO:0000313" key="14">
    <source>
        <dbReference type="EMBL" id="MBB3331874.1"/>
    </source>
</evidence>
<dbReference type="GO" id="GO:0065002">
    <property type="term" value="P:intracellular protein transmembrane transport"/>
    <property type="evidence" value="ECO:0007669"/>
    <property type="project" value="UniProtKB-UniRule"/>
</dbReference>
<keyword evidence="10" id="KW-1003">Cell membrane</keyword>
<evidence type="ECO:0000256" key="3">
    <source>
        <dbReference type="ARBA" id="ARBA00022448"/>
    </source>
</evidence>
<comment type="similarity">
    <text evidence="2 10 13">Belongs to the SecY/SEC61-alpha family.</text>
</comment>
<comment type="subunit">
    <text evidence="10">Component of the Sec protein translocase complex. Heterotrimer consisting of SecY, SecE and SecG subunits. The heterotrimers can form oligomers, although 1 heterotrimer is thought to be able to translocate proteins. Interacts with the ribosome. Interacts with SecDF, and other proteins may be involved. Interacts with SecA.</text>
</comment>
<feature type="transmembrane region" description="Helical" evidence="10">
    <location>
        <begin position="385"/>
        <end position="404"/>
    </location>
</feature>
<feature type="transmembrane region" description="Helical" evidence="10">
    <location>
        <begin position="257"/>
        <end position="281"/>
    </location>
</feature>
<dbReference type="PROSITE" id="PS00755">
    <property type="entry name" value="SECY_1"/>
    <property type="match status" value="1"/>
</dbReference>
<evidence type="ECO:0000256" key="2">
    <source>
        <dbReference type="ARBA" id="ARBA00005751"/>
    </source>
</evidence>
<dbReference type="Pfam" id="PF00344">
    <property type="entry name" value="SecY"/>
    <property type="match status" value="1"/>
</dbReference>
<evidence type="ECO:0000256" key="9">
    <source>
        <dbReference type="ARBA" id="ARBA00039733"/>
    </source>
</evidence>
<evidence type="ECO:0000256" key="12">
    <source>
        <dbReference type="RuleBase" id="RU003484"/>
    </source>
</evidence>
<name>A0A7W5K4M4_9GAMM</name>
<protein>
    <recommendedName>
        <fullName evidence="9 10">Protein translocase subunit SecY</fullName>
    </recommendedName>
</protein>
<feature type="transmembrane region" description="Helical" evidence="10">
    <location>
        <begin position="204"/>
        <end position="223"/>
    </location>
</feature>
<dbReference type="PIRSF" id="PIRSF004557">
    <property type="entry name" value="SecY"/>
    <property type="match status" value="1"/>
</dbReference>
<comment type="function">
    <text evidence="10 11">The central subunit of the protein translocation channel SecYEG. Consists of two halves formed by TMs 1-5 and 6-10. These two domains form a lateral gate at the front which open onto the bilayer between TMs 2 and 7, and are clamped together by SecE at the back. The channel is closed by both a pore ring composed of hydrophobic SecY resides and a short helix (helix 2A) on the extracellular side of the membrane which forms a plug. The plug probably moves laterally to allow the channel to open. The ring and the pore may move independently.</text>
</comment>
<dbReference type="InterPro" id="IPR030659">
    <property type="entry name" value="SecY_CS"/>
</dbReference>
<dbReference type="GO" id="GO:0006605">
    <property type="term" value="P:protein targeting"/>
    <property type="evidence" value="ECO:0007669"/>
    <property type="project" value="UniProtKB-UniRule"/>
</dbReference>
<evidence type="ECO:0000256" key="13">
    <source>
        <dbReference type="RuleBase" id="RU004349"/>
    </source>
</evidence>
<dbReference type="GO" id="GO:0043952">
    <property type="term" value="P:protein transport by the Sec complex"/>
    <property type="evidence" value="ECO:0007669"/>
    <property type="project" value="UniProtKB-UniRule"/>
</dbReference>
<feature type="transmembrane region" description="Helical" evidence="10">
    <location>
        <begin position="172"/>
        <end position="192"/>
    </location>
</feature>
<keyword evidence="5 10" id="KW-0653">Protein transport</keyword>
<keyword evidence="3 10" id="KW-0813">Transport</keyword>